<sequence>MKMLVIKKNTIFIILIALLLLIGLILFLLFGSNAKDVFNEDIFYKGTRDEKIVAFACNVDWGNEYIPDMLQIFKDKDIKISFFPTGRWAKENPDLIKSIDADNHEIGNHGYNHVDYDKLSYDKNKEEILKAHNSIMDITGKSPKYFGPPSGAFNDETVKAAKDLGYKLVLWSIDTIDWREDSTKDVIINRVESKIHNSAIILIHPTQETVKALPEIINFLFQKGYKIGTIGDVIN</sequence>
<feature type="domain" description="NodB homology" evidence="1">
    <location>
        <begin position="51"/>
        <end position="228"/>
    </location>
</feature>
<dbReference type="PROSITE" id="PS51677">
    <property type="entry name" value="NODB"/>
    <property type="match status" value="1"/>
</dbReference>
<dbReference type="PANTHER" id="PTHR10587">
    <property type="entry name" value="GLYCOSYL TRANSFERASE-RELATED"/>
    <property type="match status" value="1"/>
</dbReference>
<dbReference type="InterPro" id="IPR011330">
    <property type="entry name" value="Glyco_hydro/deAcase_b/a-brl"/>
</dbReference>
<keyword evidence="3" id="KW-1185">Reference proteome</keyword>
<accession>A0A926IKX9</accession>
<evidence type="ECO:0000313" key="2">
    <source>
        <dbReference type="EMBL" id="MBC8588780.1"/>
    </source>
</evidence>
<dbReference type="InterPro" id="IPR050248">
    <property type="entry name" value="Polysacc_deacetylase_ArnD"/>
</dbReference>
<protein>
    <submittedName>
        <fullName evidence="2">Polysaccharide deacetylase family protein</fullName>
    </submittedName>
</protein>
<dbReference type="PANTHER" id="PTHR10587:SF80">
    <property type="entry name" value="CHITOOLIGOSACCHARIDE DEACETYLASE"/>
    <property type="match status" value="1"/>
</dbReference>
<reference evidence="2" key="1">
    <citation type="submission" date="2020-08" db="EMBL/GenBank/DDBJ databases">
        <title>Genome public.</title>
        <authorList>
            <person name="Liu C."/>
            <person name="Sun Q."/>
        </authorList>
    </citation>
    <scope>NUCLEOTIDE SEQUENCE</scope>
    <source>
        <strain evidence="2">BX21</strain>
    </source>
</reference>
<organism evidence="2 3">
    <name type="scientific">Paratissierella segnis</name>
    <dbReference type="NCBI Taxonomy" id="2763679"/>
    <lineage>
        <taxon>Bacteria</taxon>
        <taxon>Bacillati</taxon>
        <taxon>Bacillota</taxon>
        <taxon>Tissierellia</taxon>
        <taxon>Tissierellales</taxon>
        <taxon>Tissierellaceae</taxon>
        <taxon>Paratissierella</taxon>
    </lineage>
</organism>
<comment type="caution">
    <text evidence="2">The sequence shown here is derived from an EMBL/GenBank/DDBJ whole genome shotgun (WGS) entry which is preliminary data.</text>
</comment>
<dbReference type="AlphaFoldDB" id="A0A926IKX9"/>
<gene>
    <name evidence="2" type="ORF">H8707_11185</name>
</gene>
<dbReference type="Proteomes" id="UP000601171">
    <property type="component" value="Unassembled WGS sequence"/>
</dbReference>
<evidence type="ECO:0000313" key="3">
    <source>
        <dbReference type="Proteomes" id="UP000601171"/>
    </source>
</evidence>
<dbReference type="GO" id="GO:0016810">
    <property type="term" value="F:hydrolase activity, acting on carbon-nitrogen (but not peptide) bonds"/>
    <property type="evidence" value="ECO:0007669"/>
    <property type="project" value="InterPro"/>
</dbReference>
<dbReference type="Pfam" id="PF01522">
    <property type="entry name" value="Polysacc_deac_1"/>
    <property type="match status" value="1"/>
</dbReference>
<dbReference type="SUPFAM" id="SSF88713">
    <property type="entry name" value="Glycoside hydrolase/deacetylase"/>
    <property type="match status" value="1"/>
</dbReference>
<dbReference type="RefSeq" id="WP_262430236.1">
    <property type="nucleotide sequence ID" value="NZ_JACRTG010000027.1"/>
</dbReference>
<name>A0A926IKX9_9FIRM</name>
<evidence type="ECO:0000259" key="1">
    <source>
        <dbReference type="PROSITE" id="PS51677"/>
    </source>
</evidence>
<dbReference type="GO" id="GO:0016020">
    <property type="term" value="C:membrane"/>
    <property type="evidence" value="ECO:0007669"/>
    <property type="project" value="TreeGrafter"/>
</dbReference>
<dbReference type="CDD" id="cd10950">
    <property type="entry name" value="CE4_BsYlxY_like"/>
    <property type="match status" value="1"/>
</dbReference>
<dbReference type="EMBL" id="JACRTG010000027">
    <property type="protein sequence ID" value="MBC8588780.1"/>
    <property type="molecule type" value="Genomic_DNA"/>
</dbReference>
<dbReference type="Gene3D" id="3.20.20.370">
    <property type="entry name" value="Glycoside hydrolase/deacetylase"/>
    <property type="match status" value="1"/>
</dbReference>
<dbReference type="GO" id="GO:0005975">
    <property type="term" value="P:carbohydrate metabolic process"/>
    <property type="evidence" value="ECO:0007669"/>
    <property type="project" value="InterPro"/>
</dbReference>
<dbReference type="InterPro" id="IPR002509">
    <property type="entry name" value="NODB_dom"/>
</dbReference>
<proteinExistence type="predicted"/>